<evidence type="ECO:0000256" key="1">
    <source>
        <dbReference type="ARBA" id="ARBA00008455"/>
    </source>
</evidence>
<dbReference type="PANTHER" id="PTHR12411">
    <property type="entry name" value="CYSTEINE PROTEASE FAMILY C1-RELATED"/>
    <property type="match status" value="1"/>
</dbReference>
<dbReference type="InterPro" id="IPR039417">
    <property type="entry name" value="Peptidase_C1A_papain-like"/>
</dbReference>
<feature type="domain" description="Peptidase C1A papain C-terminal" evidence="3">
    <location>
        <begin position="6"/>
        <end position="209"/>
    </location>
</feature>
<proteinExistence type="inferred from homology"/>
<evidence type="ECO:0000313" key="4">
    <source>
        <dbReference type="EMBL" id="CAD7653577.1"/>
    </source>
</evidence>
<dbReference type="GO" id="GO:0006508">
    <property type="term" value="P:proteolysis"/>
    <property type="evidence" value="ECO:0007669"/>
    <property type="project" value="InterPro"/>
</dbReference>
<dbReference type="AlphaFoldDB" id="A0A7R9QR44"/>
<dbReference type="GO" id="GO:0008234">
    <property type="term" value="F:cysteine-type peptidase activity"/>
    <property type="evidence" value="ECO:0007669"/>
    <property type="project" value="InterPro"/>
</dbReference>
<dbReference type="SMART" id="SM00645">
    <property type="entry name" value="Pept_C1"/>
    <property type="match status" value="1"/>
</dbReference>
<sequence length="212" mass="23021">MISRLSGPVIDADIINVLDSISARKFITHGGTLISLSRQQLYDCLDHWCPCAANATRKDLNSYAVFAYLMNGTQFDSEVSYPSTGQCTHKCSKNATVVAALGGWANTGHGDQEDVLSTFLWNGPAVVDVNANTAAWQTYTGGILDDAHCSNKMDDLDHSLLLVGYGTENGTDYWIARNTWGPNWGEQGYVRIIQNKNMCGIGNRVAQPVLAG</sequence>
<keyword evidence="2" id="KW-1015">Disulfide bond</keyword>
<name>A0A7R9QR44_9ACAR</name>
<dbReference type="CDD" id="cd02248">
    <property type="entry name" value="Peptidase_C1A"/>
    <property type="match status" value="1"/>
</dbReference>
<evidence type="ECO:0000313" key="5">
    <source>
        <dbReference type="Proteomes" id="UP000728032"/>
    </source>
</evidence>
<dbReference type="Proteomes" id="UP000728032">
    <property type="component" value="Unassembled WGS sequence"/>
</dbReference>
<dbReference type="InterPro" id="IPR025660">
    <property type="entry name" value="Pept_his_AS"/>
</dbReference>
<dbReference type="InterPro" id="IPR038765">
    <property type="entry name" value="Papain-like_cys_pep_sf"/>
</dbReference>
<dbReference type="InterPro" id="IPR000668">
    <property type="entry name" value="Peptidase_C1A_C"/>
</dbReference>
<dbReference type="InterPro" id="IPR025661">
    <property type="entry name" value="Pept_asp_AS"/>
</dbReference>
<evidence type="ECO:0000259" key="3">
    <source>
        <dbReference type="SMART" id="SM00645"/>
    </source>
</evidence>
<dbReference type="OrthoDB" id="498368at2759"/>
<dbReference type="Pfam" id="PF00112">
    <property type="entry name" value="Peptidase_C1"/>
    <property type="match status" value="1"/>
</dbReference>
<dbReference type="EMBL" id="CAJPVJ010006819">
    <property type="protein sequence ID" value="CAG2170764.1"/>
    <property type="molecule type" value="Genomic_DNA"/>
</dbReference>
<dbReference type="Gene3D" id="3.90.70.10">
    <property type="entry name" value="Cysteine proteinases"/>
    <property type="match status" value="1"/>
</dbReference>
<reference evidence="4" key="1">
    <citation type="submission" date="2020-11" db="EMBL/GenBank/DDBJ databases">
        <authorList>
            <person name="Tran Van P."/>
        </authorList>
    </citation>
    <scope>NUCLEOTIDE SEQUENCE</scope>
</reference>
<evidence type="ECO:0000256" key="2">
    <source>
        <dbReference type="ARBA" id="ARBA00023157"/>
    </source>
</evidence>
<dbReference type="SUPFAM" id="SSF54001">
    <property type="entry name" value="Cysteine proteinases"/>
    <property type="match status" value="1"/>
</dbReference>
<dbReference type="InterPro" id="IPR013128">
    <property type="entry name" value="Peptidase_C1A"/>
</dbReference>
<comment type="similarity">
    <text evidence="1">Belongs to the peptidase C1 family.</text>
</comment>
<dbReference type="PROSITE" id="PS00639">
    <property type="entry name" value="THIOL_PROTEASE_HIS"/>
    <property type="match status" value="1"/>
</dbReference>
<gene>
    <name evidence="4" type="ORF">ONB1V03_LOCUS10230</name>
</gene>
<dbReference type="PROSITE" id="PS00640">
    <property type="entry name" value="THIOL_PROTEASE_ASN"/>
    <property type="match status" value="1"/>
</dbReference>
<dbReference type="EMBL" id="OC921644">
    <property type="protein sequence ID" value="CAD7653577.1"/>
    <property type="molecule type" value="Genomic_DNA"/>
</dbReference>
<protein>
    <recommendedName>
        <fullName evidence="3">Peptidase C1A papain C-terminal domain-containing protein</fullName>
    </recommendedName>
</protein>
<organism evidence="4">
    <name type="scientific">Oppiella nova</name>
    <dbReference type="NCBI Taxonomy" id="334625"/>
    <lineage>
        <taxon>Eukaryota</taxon>
        <taxon>Metazoa</taxon>
        <taxon>Ecdysozoa</taxon>
        <taxon>Arthropoda</taxon>
        <taxon>Chelicerata</taxon>
        <taxon>Arachnida</taxon>
        <taxon>Acari</taxon>
        <taxon>Acariformes</taxon>
        <taxon>Sarcoptiformes</taxon>
        <taxon>Oribatida</taxon>
        <taxon>Brachypylina</taxon>
        <taxon>Oppioidea</taxon>
        <taxon>Oppiidae</taxon>
        <taxon>Oppiella</taxon>
    </lineage>
</organism>
<keyword evidence="5" id="KW-1185">Reference proteome</keyword>
<accession>A0A7R9QR44</accession>